<keyword evidence="11" id="KW-1185">Reference proteome</keyword>
<dbReference type="InterPro" id="IPR000326">
    <property type="entry name" value="PAP2/HPO"/>
</dbReference>
<proteinExistence type="predicted"/>
<keyword evidence="2" id="KW-1003">Cell membrane</keyword>
<evidence type="ECO:0000313" key="10">
    <source>
        <dbReference type="EMBL" id="SDQ49256.1"/>
    </source>
</evidence>
<reference evidence="10 11" key="1">
    <citation type="submission" date="2016-10" db="EMBL/GenBank/DDBJ databases">
        <authorList>
            <person name="de Groot N.N."/>
        </authorList>
    </citation>
    <scope>NUCLEOTIDE SEQUENCE [LARGE SCALE GENOMIC DNA]</scope>
    <source>
        <strain evidence="10 11">DSM 43794</strain>
    </source>
</reference>
<protein>
    <submittedName>
        <fullName evidence="10">Undecaprenyl-diphosphatase</fullName>
    </submittedName>
</protein>
<organism evidence="10 11">
    <name type="scientific">Thermostaphylospora chromogena</name>
    <dbReference type="NCBI Taxonomy" id="35622"/>
    <lineage>
        <taxon>Bacteria</taxon>
        <taxon>Bacillati</taxon>
        <taxon>Actinomycetota</taxon>
        <taxon>Actinomycetes</taxon>
        <taxon>Streptosporangiales</taxon>
        <taxon>Thermomonosporaceae</taxon>
        <taxon>Thermostaphylospora</taxon>
    </lineage>
</organism>
<keyword evidence="3 8" id="KW-0812">Transmembrane</keyword>
<dbReference type="RefSeq" id="WP_093257895.1">
    <property type="nucleotide sequence ID" value="NZ_FNKK01000002.1"/>
</dbReference>
<feature type="transmembrane region" description="Helical" evidence="8">
    <location>
        <begin position="62"/>
        <end position="86"/>
    </location>
</feature>
<dbReference type="InterPro" id="IPR036938">
    <property type="entry name" value="PAP2/HPO_sf"/>
</dbReference>
<evidence type="ECO:0000313" key="11">
    <source>
        <dbReference type="Proteomes" id="UP000217103"/>
    </source>
</evidence>
<evidence type="ECO:0000256" key="3">
    <source>
        <dbReference type="ARBA" id="ARBA00022692"/>
    </source>
</evidence>
<keyword evidence="4" id="KW-0378">Hydrolase</keyword>
<dbReference type="SUPFAM" id="SSF48317">
    <property type="entry name" value="Acid phosphatase/Vanadium-dependent haloperoxidase"/>
    <property type="match status" value="1"/>
</dbReference>
<dbReference type="STRING" id="35622.SAMN04489764_0887"/>
<feature type="domain" description="Phosphatidic acid phosphatase type 2/haloperoxidase" evidence="9">
    <location>
        <begin position="100"/>
        <end position="207"/>
    </location>
</feature>
<dbReference type="Proteomes" id="UP000217103">
    <property type="component" value="Unassembled WGS sequence"/>
</dbReference>
<name>A0A1H1BD04_9ACTN</name>
<keyword evidence="6 8" id="KW-0472">Membrane</keyword>
<evidence type="ECO:0000256" key="8">
    <source>
        <dbReference type="SAM" id="Phobius"/>
    </source>
</evidence>
<evidence type="ECO:0000259" key="9">
    <source>
        <dbReference type="SMART" id="SM00014"/>
    </source>
</evidence>
<dbReference type="GO" id="GO:0005886">
    <property type="term" value="C:plasma membrane"/>
    <property type="evidence" value="ECO:0007669"/>
    <property type="project" value="UniProtKB-SubCell"/>
</dbReference>
<dbReference type="PANTHER" id="PTHR14969">
    <property type="entry name" value="SPHINGOSINE-1-PHOSPHATE PHOSPHOHYDROLASE"/>
    <property type="match status" value="1"/>
</dbReference>
<accession>A0A1H1BD04</accession>
<dbReference type="AlphaFoldDB" id="A0A1H1BD04"/>
<keyword evidence="5 8" id="KW-1133">Transmembrane helix</keyword>
<comment type="subcellular location">
    <subcellularLocation>
        <location evidence="1">Cell membrane</location>
        <topology evidence="1">Multi-pass membrane protein</topology>
    </subcellularLocation>
</comment>
<gene>
    <name evidence="10" type="ORF">SAMN04489764_0887</name>
</gene>
<dbReference type="Pfam" id="PF01569">
    <property type="entry name" value="PAP2"/>
    <property type="match status" value="1"/>
</dbReference>
<feature type="transmembrane region" description="Helical" evidence="8">
    <location>
        <begin position="166"/>
        <end position="186"/>
    </location>
</feature>
<dbReference type="OrthoDB" id="5243958at2"/>
<feature type="region of interest" description="Disordered" evidence="7">
    <location>
        <begin position="230"/>
        <end position="267"/>
    </location>
</feature>
<dbReference type="EMBL" id="FNKK01000002">
    <property type="protein sequence ID" value="SDQ49256.1"/>
    <property type="molecule type" value="Genomic_DNA"/>
</dbReference>
<evidence type="ECO:0000256" key="4">
    <source>
        <dbReference type="ARBA" id="ARBA00022801"/>
    </source>
</evidence>
<evidence type="ECO:0000256" key="5">
    <source>
        <dbReference type="ARBA" id="ARBA00022989"/>
    </source>
</evidence>
<feature type="compositionally biased region" description="Basic and acidic residues" evidence="7">
    <location>
        <begin position="258"/>
        <end position="267"/>
    </location>
</feature>
<dbReference type="CDD" id="cd01610">
    <property type="entry name" value="PAP2_like"/>
    <property type="match status" value="1"/>
</dbReference>
<evidence type="ECO:0000256" key="2">
    <source>
        <dbReference type="ARBA" id="ARBA00022475"/>
    </source>
</evidence>
<evidence type="ECO:0000256" key="1">
    <source>
        <dbReference type="ARBA" id="ARBA00004651"/>
    </source>
</evidence>
<dbReference type="Gene3D" id="1.20.144.10">
    <property type="entry name" value="Phosphatidic acid phosphatase type 2/haloperoxidase"/>
    <property type="match status" value="1"/>
</dbReference>
<evidence type="ECO:0000256" key="7">
    <source>
        <dbReference type="SAM" id="MobiDB-lite"/>
    </source>
</evidence>
<dbReference type="GO" id="GO:0016787">
    <property type="term" value="F:hydrolase activity"/>
    <property type="evidence" value="ECO:0007669"/>
    <property type="project" value="UniProtKB-KW"/>
</dbReference>
<sequence length="267" mass="27469">MKDTRWTGSVNRLLWSSALLAVAAAFVTLLSPGGLGSADPVRVETGPSADVYRWVHEILGEAPSWLDVASDVSLVLIGLAFVLVGWSALRRRDAYGVAGTAVTGAGTVAAYAISEGVKLVVDEERPCRVLVAIPDCPPLGDWSFPSNHATLAAGLAAGLVVLRPRLAALAVPMGVVAALLRVLAGAHYPHDVLAGMILGGCVAVAAWLLLTPVAARLASPLLVKTTRFARPGSGDGHAPTPDHRGAAQPGSGGFPGMGDDRTSGPWR</sequence>
<dbReference type="PANTHER" id="PTHR14969:SF62">
    <property type="entry name" value="DECAPRENYLPHOSPHORYL-5-PHOSPHORIBOSE PHOSPHATASE RV3807C-RELATED"/>
    <property type="match status" value="1"/>
</dbReference>
<feature type="transmembrane region" description="Helical" evidence="8">
    <location>
        <begin position="192"/>
        <end position="210"/>
    </location>
</feature>
<evidence type="ECO:0000256" key="6">
    <source>
        <dbReference type="ARBA" id="ARBA00023136"/>
    </source>
</evidence>
<dbReference type="SMART" id="SM00014">
    <property type="entry name" value="acidPPc"/>
    <property type="match status" value="1"/>
</dbReference>